<protein>
    <recommendedName>
        <fullName evidence="2">DUF1468 domain-containing protein</fullName>
    </recommendedName>
</protein>
<feature type="domain" description="DUF1468" evidence="2">
    <location>
        <begin position="13"/>
        <end position="162"/>
    </location>
</feature>
<dbReference type="AlphaFoldDB" id="A0A212KF96"/>
<dbReference type="InterPro" id="IPR009936">
    <property type="entry name" value="DUF1468"/>
</dbReference>
<organism evidence="3">
    <name type="scientific">uncultured delta proteobacterium</name>
    <dbReference type="NCBI Taxonomy" id="34034"/>
    <lineage>
        <taxon>Bacteria</taxon>
        <taxon>Deltaproteobacteria</taxon>
        <taxon>environmental samples</taxon>
    </lineage>
</organism>
<feature type="transmembrane region" description="Helical" evidence="1">
    <location>
        <begin position="135"/>
        <end position="157"/>
    </location>
</feature>
<gene>
    <name evidence="3" type="ORF">KL86DPRO_60130</name>
</gene>
<proteinExistence type="predicted"/>
<evidence type="ECO:0000259" key="2">
    <source>
        <dbReference type="Pfam" id="PF07331"/>
    </source>
</evidence>
<feature type="transmembrane region" description="Helical" evidence="1">
    <location>
        <begin position="12"/>
        <end position="36"/>
    </location>
</feature>
<feature type="transmembrane region" description="Helical" evidence="1">
    <location>
        <begin position="48"/>
        <end position="69"/>
    </location>
</feature>
<evidence type="ECO:0000313" key="3">
    <source>
        <dbReference type="EMBL" id="SBW10349.1"/>
    </source>
</evidence>
<name>A0A212KF96_9DELT</name>
<sequence>MTMNTLRKYKDILTGAFLLAFAAFFFYNAGGIRLLGKQIITARAFPRTLAVLLGFLSLWMLVEGVMKLAREKEPSPRAAAPETPGDYSGAARIGLTILALIVYIMCMRPVGFLLSTIAYTFAQTLILTPRENRDYRMAAVTSIVLPTIIYVIFLYGLRLMLPQGILTF</sequence>
<reference evidence="3" key="1">
    <citation type="submission" date="2016-04" db="EMBL/GenBank/DDBJ databases">
        <authorList>
            <person name="Evans L.H."/>
            <person name="Alamgir A."/>
            <person name="Owens N."/>
            <person name="Weber N.D."/>
            <person name="Virtaneva K."/>
            <person name="Barbian K."/>
            <person name="Babar A."/>
            <person name="Rosenke K."/>
        </authorList>
    </citation>
    <scope>NUCLEOTIDE SEQUENCE</scope>
    <source>
        <strain evidence="3">86</strain>
    </source>
</reference>
<accession>A0A212KF96</accession>
<keyword evidence="1" id="KW-1133">Transmembrane helix</keyword>
<dbReference type="EMBL" id="FLUQ01000006">
    <property type="protein sequence ID" value="SBW10349.1"/>
    <property type="molecule type" value="Genomic_DNA"/>
</dbReference>
<keyword evidence="1" id="KW-0812">Transmembrane</keyword>
<keyword evidence="1" id="KW-0472">Membrane</keyword>
<evidence type="ECO:0000256" key="1">
    <source>
        <dbReference type="SAM" id="Phobius"/>
    </source>
</evidence>
<dbReference type="Pfam" id="PF07331">
    <property type="entry name" value="TctB"/>
    <property type="match status" value="1"/>
</dbReference>